<feature type="transmembrane region" description="Helical" evidence="7">
    <location>
        <begin position="135"/>
        <end position="152"/>
    </location>
</feature>
<dbReference type="Pfam" id="PF00664">
    <property type="entry name" value="ABC_membrane"/>
    <property type="match status" value="1"/>
</dbReference>
<dbReference type="SUPFAM" id="SSF52540">
    <property type="entry name" value="P-loop containing nucleoside triphosphate hydrolases"/>
    <property type="match status" value="1"/>
</dbReference>
<evidence type="ECO:0000256" key="2">
    <source>
        <dbReference type="ARBA" id="ARBA00022692"/>
    </source>
</evidence>
<dbReference type="InterPro" id="IPR011527">
    <property type="entry name" value="ABC1_TM_dom"/>
</dbReference>
<feature type="transmembrane region" description="Helical" evidence="7">
    <location>
        <begin position="158"/>
        <end position="176"/>
    </location>
</feature>
<feature type="transmembrane region" description="Helical" evidence="7">
    <location>
        <begin position="53"/>
        <end position="77"/>
    </location>
</feature>
<dbReference type="InterPro" id="IPR003593">
    <property type="entry name" value="AAA+_ATPase"/>
</dbReference>
<keyword evidence="5 7" id="KW-1133">Transmembrane helix</keyword>
<evidence type="ECO:0000259" key="8">
    <source>
        <dbReference type="PROSITE" id="PS50893"/>
    </source>
</evidence>
<dbReference type="InterPro" id="IPR036640">
    <property type="entry name" value="ABC1_TM_sf"/>
</dbReference>
<dbReference type="Gene3D" id="3.40.50.300">
    <property type="entry name" value="P-loop containing nucleotide triphosphate hydrolases"/>
    <property type="match status" value="1"/>
</dbReference>
<dbReference type="PANTHER" id="PTHR43394:SF1">
    <property type="entry name" value="ATP-BINDING CASSETTE SUB-FAMILY B MEMBER 10, MITOCHONDRIAL"/>
    <property type="match status" value="1"/>
</dbReference>
<evidence type="ECO:0000256" key="6">
    <source>
        <dbReference type="ARBA" id="ARBA00023136"/>
    </source>
</evidence>
<dbReference type="Pfam" id="PF00005">
    <property type="entry name" value="ABC_tran"/>
    <property type="match status" value="1"/>
</dbReference>
<protein>
    <submittedName>
        <fullName evidence="10">ABC transporter ATP-binding protein</fullName>
    </submittedName>
</protein>
<dbReference type="GO" id="GO:0005524">
    <property type="term" value="F:ATP binding"/>
    <property type="evidence" value="ECO:0007669"/>
    <property type="project" value="UniProtKB-KW"/>
</dbReference>
<evidence type="ECO:0000256" key="7">
    <source>
        <dbReference type="SAM" id="Phobius"/>
    </source>
</evidence>
<dbReference type="InterPro" id="IPR027417">
    <property type="entry name" value="P-loop_NTPase"/>
</dbReference>
<evidence type="ECO:0000313" key="10">
    <source>
        <dbReference type="EMBL" id="MFC3170091.1"/>
    </source>
</evidence>
<evidence type="ECO:0000256" key="3">
    <source>
        <dbReference type="ARBA" id="ARBA00022741"/>
    </source>
</evidence>
<accession>A0ABV7IPU0</accession>
<dbReference type="SUPFAM" id="SSF90123">
    <property type="entry name" value="ABC transporter transmembrane region"/>
    <property type="match status" value="1"/>
</dbReference>
<feature type="transmembrane region" description="Helical" evidence="7">
    <location>
        <begin position="245"/>
        <end position="264"/>
    </location>
</feature>
<evidence type="ECO:0000256" key="5">
    <source>
        <dbReference type="ARBA" id="ARBA00022989"/>
    </source>
</evidence>
<keyword evidence="11" id="KW-1185">Reference proteome</keyword>
<evidence type="ECO:0000259" key="9">
    <source>
        <dbReference type="PROSITE" id="PS50929"/>
    </source>
</evidence>
<dbReference type="InterPro" id="IPR039421">
    <property type="entry name" value="Type_1_exporter"/>
</dbReference>
<evidence type="ECO:0000256" key="1">
    <source>
        <dbReference type="ARBA" id="ARBA00004651"/>
    </source>
</evidence>
<dbReference type="EMBL" id="JBHRTE010000091">
    <property type="protein sequence ID" value="MFC3170091.1"/>
    <property type="molecule type" value="Genomic_DNA"/>
</dbReference>
<reference evidence="11" key="1">
    <citation type="journal article" date="2019" name="Int. J. Syst. Evol. Microbiol.">
        <title>The Global Catalogue of Microorganisms (GCM) 10K type strain sequencing project: providing services to taxonomists for standard genome sequencing and annotation.</title>
        <authorList>
            <consortium name="The Broad Institute Genomics Platform"/>
            <consortium name="The Broad Institute Genome Sequencing Center for Infectious Disease"/>
            <person name="Wu L."/>
            <person name="Ma J."/>
        </authorList>
    </citation>
    <scope>NUCLEOTIDE SEQUENCE [LARGE SCALE GENOMIC DNA]</scope>
    <source>
        <strain evidence="11">KCTC 52239</strain>
    </source>
</reference>
<dbReference type="Gene3D" id="1.20.1560.10">
    <property type="entry name" value="ABC transporter type 1, transmembrane domain"/>
    <property type="match status" value="1"/>
</dbReference>
<dbReference type="InterPro" id="IPR003439">
    <property type="entry name" value="ABC_transporter-like_ATP-bd"/>
</dbReference>
<name>A0ABV7IPU0_9RHOB</name>
<comment type="subcellular location">
    <subcellularLocation>
        <location evidence="1">Cell membrane</location>
        <topology evidence="1">Multi-pass membrane protein</topology>
    </subcellularLocation>
</comment>
<gene>
    <name evidence="10" type="ORF">ACFOD7_18735</name>
</gene>
<keyword evidence="2 7" id="KW-0812">Transmembrane</keyword>
<keyword evidence="3" id="KW-0547">Nucleotide-binding</keyword>
<feature type="domain" description="ABC transporter" evidence="8">
    <location>
        <begin position="333"/>
        <end position="566"/>
    </location>
</feature>
<dbReference type="CDD" id="cd18549">
    <property type="entry name" value="ABC_6TM_YwjA_like"/>
    <property type="match status" value="1"/>
</dbReference>
<organism evidence="10 11">
    <name type="scientific">Paracoccus fontiphilus</name>
    <dbReference type="NCBI Taxonomy" id="1815556"/>
    <lineage>
        <taxon>Bacteria</taxon>
        <taxon>Pseudomonadati</taxon>
        <taxon>Pseudomonadota</taxon>
        <taxon>Alphaproteobacteria</taxon>
        <taxon>Rhodobacterales</taxon>
        <taxon>Paracoccaceae</taxon>
        <taxon>Paracoccus</taxon>
    </lineage>
</organism>
<dbReference type="InterPro" id="IPR017871">
    <property type="entry name" value="ABC_transporter-like_CS"/>
</dbReference>
<dbReference type="Proteomes" id="UP001595557">
    <property type="component" value="Unassembled WGS sequence"/>
</dbReference>
<dbReference type="PANTHER" id="PTHR43394">
    <property type="entry name" value="ATP-DEPENDENT PERMEASE MDL1, MITOCHONDRIAL"/>
    <property type="match status" value="1"/>
</dbReference>
<feature type="transmembrane region" description="Helical" evidence="7">
    <location>
        <begin position="12"/>
        <end position="41"/>
    </location>
</feature>
<dbReference type="SMART" id="SM00382">
    <property type="entry name" value="AAA"/>
    <property type="match status" value="1"/>
</dbReference>
<keyword evidence="4 10" id="KW-0067">ATP-binding</keyword>
<dbReference type="PROSITE" id="PS50929">
    <property type="entry name" value="ABC_TM1F"/>
    <property type="match status" value="1"/>
</dbReference>
<dbReference type="PROSITE" id="PS00211">
    <property type="entry name" value="ABC_TRANSPORTER_1"/>
    <property type="match status" value="1"/>
</dbReference>
<evidence type="ECO:0000256" key="4">
    <source>
        <dbReference type="ARBA" id="ARBA00022840"/>
    </source>
</evidence>
<feature type="domain" description="ABC transmembrane type-1" evidence="9">
    <location>
        <begin position="17"/>
        <end position="299"/>
    </location>
</feature>
<proteinExistence type="predicted"/>
<comment type="caution">
    <text evidence="10">The sequence shown here is derived from an EMBL/GenBank/DDBJ whole genome shotgun (WGS) entry which is preliminary data.</text>
</comment>
<dbReference type="RefSeq" id="WP_207472109.1">
    <property type="nucleotide sequence ID" value="NZ_JAFNAW010000116.1"/>
</dbReference>
<sequence length="566" mass="61845">MLRQFFSYYRPFMGLFWLDFGCAVLSGLLELAFPLAITAFIDHLLPQGNWTLTVAAAAGLLALYAINAGLLTVVIYWGHKLGINIETEMRARAFDHLTRLSWRWYDRARTGKLVARVTRDLEEIGEVAHHGPEDAFIALMTFVGAFGLMFWVNPQLAVIVALIVPAMLALVIVYGGRMTRTWRAIYSRVGDFNVRLEEALGGVRVVQAFGNEAHETELFGHDNQRYRTTKLEAYKVMAVSSALQYMGLRLVQVIVMVVGAGFVLSGELTTGGFVGFLLLVGVFYRPLEKIAAVIETYPRGIAGFRRYQELLATEPEITDAPAAIEAPALRGDIVFENVSFAYEEGRTILDGVDLAVKAGETVAFVGPSGAGKTTLLALLPRFYEPTRGRITVDGLALSQMRLNSLRRQIGLVSQDVFLFGGTLRENIGYGRLGASDEEIRQAAAQAQLTSMIESLPDGLDTVVGERGVMLSGGQKQRVAIARAFLKNPPILILDEATSALDSQTEREIQQALDALAVGRTTLVIAHRLGTIRNADRIVVMQGGRIAEIGSHADLIAKGGIYARLAA</sequence>
<keyword evidence="6 7" id="KW-0472">Membrane</keyword>
<evidence type="ECO:0000313" key="11">
    <source>
        <dbReference type="Proteomes" id="UP001595557"/>
    </source>
</evidence>
<dbReference type="PROSITE" id="PS50893">
    <property type="entry name" value="ABC_TRANSPORTER_2"/>
    <property type="match status" value="1"/>
</dbReference>